<name>A0A6C0K2I5_9ZZZZ</name>
<organism evidence="1">
    <name type="scientific">viral metagenome</name>
    <dbReference type="NCBI Taxonomy" id="1070528"/>
    <lineage>
        <taxon>unclassified sequences</taxon>
        <taxon>metagenomes</taxon>
        <taxon>organismal metagenomes</taxon>
    </lineage>
</organism>
<reference evidence="1" key="1">
    <citation type="journal article" date="2020" name="Nature">
        <title>Giant virus diversity and host interactions through global metagenomics.</title>
        <authorList>
            <person name="Schulz F."/>
            <person name="Roux S."/>
            <person name="Paez-Espino D."/>
            <person name="Jungbluth S."/>
            <person name="Walsh D.A."/>
            <person name="Denef V.J."/>
            <person name="McMahon K.D."/>
            <person name="Konstantinidis K.T."/>
            <person name="Eloe-Fadrosh E.A."/>
            <person name="Kyrpides N.C."/>
            <person name="Woyke T."/>
        </authorList>
    </citation>
    <scope>NUCLEOTIDE SEQUENCE</scope>
    <source>
        <strain evidence="1">GVMAG-S-1101164-67</strain>
    </source>
</reference>
<proteinExistence type="predicted"/>
<accession>A0A6C0K2I5</accession>
<protein>
    <submittedName>
        <fullName evidence="1">Uncharacterized protein</fullName>
    </submittedName>
</protein>
<dbReference type="AlphaFoldDB" id="A0A6C0K2I5"/>
<dbReference type="EMBL" id="MN740752">
    <property type="protein sequence ID" value="QHU10274.1"/>
    <property type="molecule type" value="Genomic_DNA"/>
</dbReference>
<sequence>MKIITDIDTRILSKDDNSIYNISDGEIIKYTGIYYLPDPNNSIPLEIEATFIGKIECERYRHTTGISGIYINPLYILYHDESSPGHKWHKIINYKLPEKKYFYYPHLLMLPETYYHFQPLYFFDTVEPVSLDEFEKNTPNMGEMELHYIYY</sequence>
<evidence type="ECO:0000313" key="1">
    <source>
        <dbReference type="EMBL" id="QHU10274.1"/>
    </source>
</evidence>